<protein>
    <submittedName>
        <fullName evidence="1">Protein YhfA</fullName>
    </submittedName>
</protein>
<proteinExistence type="predicted"/>
<evidence type="ECO:0000313" key="1">
    <source>
        <dbReference type="EMBL" id="CAH1000406.1"/>
    </source>
</evidence>
<dbReference type="EMBL" id="CAKLPZ010000001">
    <property type="protein sequence ID" value="CAH1000406.1"/>
    <property type="molecule type" value="Genomic_DNA"/>
</dbReference>
<dbReference type="InterPro" id="IPR015946">
    <property type="entry name" value="KH_dom-like_a/b"/>
</dbReference>
<dbReference type="PANTHER" id="PTHR34352">
    <property type="entry name" value="PROTEIN YHFA"/>
    <property type="match status" value="1"/>
</dbReference>
<dbReference type="Proteomes" id="UP000837803">
    <property type="component" value="Unassembled WGS sequence"/>
</dbReference>
<comment type="caution">
    <text evidence="1">The sequence shown here is derived from an EMBL/GenBank/DDBJ whole genome shotgun (WGS) entry which is preliminary data.</text>
</comment>
<gene>
    <name evidence="1" type="primary">yhfA</name>
    <name evidence="1" type="ORF">LEM8419_01559</name>
</gene>
<dbReference type="Gene3D" id="3.30.300.20">
    <property type="match status" value="1"/>
</dbReference>
<dbReference type="InterPro" id="IPR003718">
    <property type="entry name" value="OsmC/Ohr_fam"/>
</dbReference>
<keyword evidence="2" id="KW-1185">Reference proteome</keyword>
<dbReference type="SUPFAM" id="SSF82784">
    <property type="entry name" value="OsmC-like"/>
    <property type="match status" value="1"/>
</dbReference>
<organism evidence="1 2">
    <name type="scientific">Neolewinella maritima</name>
    <dbReference type="NCBI Taxonomy" id="1383882"/>
    <lineage>
        <taxon>Bacteria</taxon>
        <taxon>Pseudomonadati</taxon>
        <taxon>Bacteroidota</taxon>
        <taxon>Saprospiria</taxon>
        <taxon>Saprospirales</taxon>
        <taxon>Lewinellaceae</taxon>
        <taxon>Neolewinella</taxon>
    </lineage>
</organism>
<accession>A0ABM9B0S7</accession>
<dbReference type="Pfam" id="PF02566">
    <property type="entry name" value="OsmC"/>
    <property type="match status" value="1"/>
</dbReference>
<reference evidence="1" key="1">
    <citation type="submission" date="2021-12" db="EMBL/GenBank/DDBJ databases">
        <authorList>
            <person name="Rodrigo-Torres L."/>
            <person name="Arahal R. D."/>
            <person name="Lucena T."/>
        </authorList>
    </citation>
    <scope>NUCLEOTIDE SEQUENCE</scope>
    <source>
        <strain evidence="1">CECT 8419</strain>
    </source>
</reference>
<dbReference type="InterPro" id="IPR036102">
    <property type="entry name" value="OsmC/Ohrsf"/>
</dbReference>
<name>A0ABM9B0S7_9BACT</name>
<dbReference type="RefSeq" id="WP_238750457.1">
    <property type="nucleotide sequence ID" value="NZ_CAKLPZ010000001.1"/>
</dbReference>
<evidence type="ECO:0000313" key="2">
    <source>
        <dbReference type="Proteomes" id="UP000837803"/>
    </source>
</evidence>
<dbReference type="PANTHER" id="PTHR34352:SF1">
    <property type="entry name" value="PROTEIN YHFA"/>
    <property type="match status" value="1"/>
</dbReference>
<sequence length="138" mass="15235">MTVELQRIDEAFLFETTNAEGFTVLADASPDIGGQGKGPRPMELVLASVASCSSIDIVLLLQKQRQDLQDLRVRVTGQRTDTVPRVFTAIQVHYSFAGPLDAKKVERACRLSMEKLCSVSMMLKAGGVEITWTYEIVE</sequence>